<dbReference type="PANTHER" id="PTHR10587">
    <property type="entry name" value="GLYCOSYL TRANSFERASE-RELATED"/>
    <property type="match status" value="1"/>
</dbReference>
<dbReference type="PANTHER" id="PTHR10587:SF137">
    <property type="entry name" value="4-DEOXY-4-FORMAMIDO-L-ARABINOSE-PHOSPHOUNDECAPRENOL DEFORMYLASE ARND-RELATED"/>
    <property type="match status" value="1"/>
</dbReference>
<feature type="domain" description="NodB homology" evidence="1">
    <location>
        <begin position="47"/>
        <end position="233"/>
    </location>
</feature>
<accession>A0A8J7WPW9</accession>
<name>A0A8J7WPW9_9ACTN</name>
<organism evidence="2 3">
    <name type="scientific">Actinocrinis puniceicyclus</name>
    <dbReference type="NCBI Taxonomy" id="977794"/>
    <lineage>
        <taxon>Bacteria</taxon>
        <taxon>Bacillati</taxon>
        <taxon>Actinomycetota</taxon>
        <taxon>Actinomycetes</taxon>
        <taxon>Catenulisporales</taxon>
        <taxon>Actinospicaceae</taxon>
        <taxon>Actinocrinis</taxon>
    </lineage>
</organism>
<dbReference type="InterPro" id="IPR050248">
    <property type="entry name" value="Polysacc_deacetylase_ArnD"/>
</dbReference>
<dbReference type="AlphaFoldDB" id="A0A8J7WPW9"/>
<dbReference type="InterPro" id="IPR011330">
    <property type="entry name" value="Glyco_hydro/deAcase_b/a-brl"/>
</dbReference>
<comment type="caution">
    <text evidence="2">The sequence shown here is derived from an EMBL/GenBank/DDBJ whole genome shotgun (WGS) entry which is preliminary data.</text>
</comment>
<dbReference type="GO" id="GO:0016810">
    <property type="term" value="F:hydrolase activity, acting on carbon-nitrogen (but not peptide) bonds"/>
    <property type="evidence" value="ECO:0007669"/>
    <property type="project" value="InterPro"/>
</dbReference>
<dbReference type="GO" id="GO:0005975">
    <property type="term" value="P:carbohydrate metabolic process"/>
    <property type="evidence" value="ECO:0007669"/>
    <property type="project" value="InterPro"/>
</dbReference>
<dbReference type="EMBL" id="JAGSXH010000025">
    <property type="protein sequence ID" value="MBS2963349.1"/>
    <property type="molecule type" value="Genomic_DNA"/>
</dbReference>
<dbReference type="CDD" id="cd10959">
    <property type="entry name" value="CE4_NodB_like_3"/>
    <property type="match status" value="1"/>
</dbReference>
<dbReference type="Pfam" id="PF01522">
    <property type="entry name" value="Polysacc_deac_1"/>
    <property type="match status" value="1"/>
</dbReference>
<proteinExistence type="predicted"/>
<evidence type="ECO:0000313" key="3">
    <source>
        <dbReference type="Proteomes" id="UP000677913"/>
    </source>
</evidence>
<evidence type="ECO:0000313" key="2">
    <source>
        <dbReference type="EMBL" id="MBS2963349.1"/>
    </source>
</evidence>
<gene>
    <name evidence="2" type="ORF">KGA66_09855</name>
</gene>
<reference evidence="2" key="1">
    <citation type="submission" date="2021-04" db="EMBL/GenBank/DDBJ databases">
        <title>Genome based classification of Actinospica acidithermotolerans sp. nov., an actinobacterium isolated from an Indonesian hot spring.</title>
        <authorList>
            <person name="Kusuma A.B."/>
            <person name="Putra K.E."/>
            <person name="Nafisah S."/>
            <person name="Loh J."/>
            <person name="Nouioui I."/>
            <person name="Goodfellow M."/>
        </authorList>
    </citation>
    <scope>NUCLEOTIDE SEQUENCE</scope>
    <source>
        <strain evidence="2">DSM 45618</strain>
    </source>
</reference>
<sequence>MADLRLPRALRAAGLLALTAHVLPAGTWLPPVRRTLFPALAGLGAPGHVALTFDDGPDPASTPFFLDELDRLGVRATFFLLGEHAARHVRLTRELAERGHELGVHGWTHDYPWLACDPRQGAGIRRTQETIELATGSPAGWYRPAYGILTGERWAAAARCGLRTVLWSAWGRDWTAQATARSVYRTLRPGLRGGATLLLHDSDRTGAAGSWRAALAALPLVVGACRAAGLAVGPLGAHGIRGSVGGAAEGHPES</sequence>
<dbReference type="SUPFAM" id="SSF88713">
    <property type="entry name" value="Glycoside hydrolase/deacetylase"/>
    <property type="match status" value="1"/>
</dbReference>
<dbReference type="InterPro" id="IPR002509">
    <property type="entry name" value="NODB_dom"/>
</dbReference>
<dbReference type="PROSITE" id="PS51677">
    <property type="entry name" value="NODB"/>
    <property type="match status" value="1"/>
</dbReference>
<evidence type="ECO:0000259" key="1">
    <source>
        <dbReference type="PROSITE" id="PS51677"/>
    </source>
</evidence>
<keyword evidence="3" id="KW-1185">Reference proteome</keyword>
<dbReference type="RefSeq" id="WP_211466968.1">
    <property type="nucleotide sequence ID" value="NZ_JAGSXH010000025.1"/>
</dbReference>
<protein>
    <submittedName>
        <fullName evidence="2">Polysaccharide deacetylase family protein</fullName>
    </submittedName>
</protein>
<dbReference type="Gene3D" id="3.20.20.370">
    <property type="entry name" value="Glycoside hydrolase/deacetylase"/>
    <property type="match status" value="1"/>
</dbReference>
<dbReference type="Proteomes" id="UP000677913">
    <property type="component" value="Unassembled WGS sequence"/>
</dbReference>